<keyword evidence="1" id="KW-1133">Transmembrane helix</keyword>
<dbReference type="RefSeq" id="WP_231484955.1">
    <property type="nucleotide sequence ID" value="NZ_BAAAZO010000001.1"/>
</dbReference>
<organism evidence="2 3">
    <name type="scientific">Kineosporia mesophila</name>
    <dbReference type="NCBI Taxonomy" id="566012"/>
    <lineage>
        <taxon>Bacteria</taxon>
        <taxon>Bacillati</taxon>
        <taxon>Actinomycetota</taxon>
        <taxon>Actinomycetes</taxon>
        <taxon>Kineosporiales</taxon>
        <taxon>Kineosporiaceae</taxon>
        <taxon>Kineosporia</taxon>
    </lineage>
</organism>
<feature type="transmembrane region" description="Helical" evidence="1">
    <location>
        <begin position="42"/>
        <end position="62"/>
    </location>
</feature>
<evidence type="ECO:0000313" key="2">
    <source>
        <dbReference type="EMBL" id="GAA3591944.1"/>
    </source>
</evidence>
<keyword evidence="1" id="KW-0472">Membrane</keyword>
<gene>
    <name evidence="2" type="ORF">GCM10022223_03220</name>
</gene>
<name>A0ABP6YWA4_9ACTN</name>
<reference evidence="3" key="1">
    <citation type="journal article" date="2019" name="Int. J. Syst. Evol. Microbiol.">
        <title>The Global Catalogue of Microorganisms (GCM) 10K type strain sequencing project: providing services to taxonomists for standard genome sequencing and annotation.</title>
        <authorList>
            <consortium name="The Broad Institute Genomics Platform"/>
            <consortium name="The Broad Institute Genome Sequencing Center for Infectious Disease"/>
            <person name="Wu L."/>
            <person name="Ma J."/>
        </authorList>
    </citation>
    <scope>NUCLEOTIDE SEQUENCE [LARGE SCALE GENOMIC DNA]</scope>
    <source>
        <strain evidence="3">JCM 16902</strain>
    </source>
</reference>
<dbReference type="EMBL" id="BAAAZO010000001">
    <property type="protein sequence ID" value="GAA3591944.1"/>
    <property type="molecule type" value="Genomic_DNA"/>
</dbReference>
<evidence type="ECO:0000256" key="1">
    <source>
        <dbReference type="SAM" id="Phobius"/>
    </source>
</evidence>
<protein>
    <recommendedName>
        <fullName evidence="4">Secreted protein with PEP-CTERM sorting signal</fullName>
    </recommendedName>
</protein>
<keyword evidence="1" id="KW-0812">Transmembrane</keyword>
<dbReference type="Proteomes" id="UP001501074">
    <property type="component" value="Unassembled WGS sequence"/>
</dbReference>
<evidence type="ECO:0008006" key="4">
    <source>
        <dbReference type="Google" id="ProtNLM"/>
    </source>
</evidence>
<feature type="transmembrane region" description="Helical" evidence="1">
    <location>
        <begin position="12"/>
        <end position="36"/>
    </location>
</feature>
<sequence>MGSFANKGEQVRFVGIVGVIAGLVAFWAIIVVLALFNLKQPVSVVVIAAAGVAAVGAGIWASRRFRAERSGKPSVTQH</sequence>
<proteinExistence type="predicted"/>
<comment type="caution">
    <text evidence="2">The sequence shown here is derived from an EMBL/GenBank/DDBJ whole genome shotgun (WGS) entry which is preliminary data.</text>
</comment>
<accession>A0ABP6YWA4</accession>
<keyword evidence="3" id="KW-1185">Reference proteome</keyword>
<evidence type="ECO:0000313" key="3">
    <source>
        <dbReference type="Proteomes" id="UP001501074"/>
    </source>
</evidence>